<feature type="region of interest" description="Disordered" evidence="1">
    <location>
        <begin position="37"/>
        <end position="56"/>
    </location>
</feature>
<protein>
    <submittedName>
        <fullName evidence="2">Uncharacterized protein</fullName>
    </submittedName>
</protein>
<dbReference type="Proteomes" id="UP000194236">
    <property type="component" value="Unassembled WGS sequence"/>
</dbReference>
<evidence type="ECO:0000313" key="2">
    <source>
        <dbReference type="EMBL" id="OTF73231.1"/>
    </source>
</evidence>
<name>A0A1Y3AXL9_EURMA</name>
<keyword evidence="3" id="KW-1185">Reference proteome</keyword>
<feature type="non-terminal residue" evidence="2">
    <location>
        <position position="231"/>
    </location>
</feature>
<dbReference type="EMBL" id="MUJZ01052546">
    <property type="protein sequence ID" value="OTF73231.1"/>
    <property type="molecule type" value="Genomic_DNA"/>
</dbReference>
<evidence type="ECO:0000256" key="1">
    <source>
        <dbReference type="SAM" id="MobiDB-lite"/>
    </source>
</evidence>
<dbReference type="OrthoDB" id="10621483at2759"/>
<gene>
    <name evidence="2" type="ORF">BLA29_008260</name>
</gene>
<sequence>MKSTIKVKQNQPEFDSPIHVEDRFMTRRMRISEAPTLVLSELSSSDSSPSPTSLRKSNISEPLLTIKYQKKIWIPENQITELPKAKMMMEMDKMAKSSTNDLQPKQEIEKFKHSKEQMMEFDGTRRREDDDNVPQPTPLAVNSNPCTSDDGSLRFSSYAPGRKINSKTNIVDDGKSQPLIAVGKSELSKILPSIEDLDDFDNRPNINTISSFETNISDIQKTKQQQLKSSQ</sequence>
<comment type="caution">
    <text evidence="2">The sequence shown here is derived from an EMBL/GenBank/DDBJ whole genome shotgun (WGS) entry which is preliminary data.</text>
</comment>
<evidence type="ECO:0000313" key="3">
    <source>
        <dbReference type="Proteomes" id="UP000194236"/>
    </source>
</evidence>
<dbReference type="AlphaFoldDB" id="A0A1Y3AXL9"/>
<proteinExistence type="predicted"/>
<organism evidence="2 3">
    <name type="scientific">Euroglyphus maynei</name>
    <name type="common">Mayne's house dust mite</name>
    <dbReference type="NCBI Taxonomy" id="6958"/>
    <lineage>
        <taxon>Eukaryota</taxon>
        <taxon>Metazoa</taxon>
        <taxon>Ecdysozoa</taxon>
        <taxon>Arthropoda</taxon>
        <taxon>Chelicerata</taxon>
        <taxon>Arachnida</taxon>
        <taxon>Acari</taxon>
        <taxon>Acariformes</taxon>
        <taxon>Sarcoptiformes</taxon>
        <taxon>Astigmata</taxon>
        <taxon>Psoroptidia</taxon>
        <taxon>Analgoidea</taxon>
        <taxon>Pyroglyphidae</taxon>
        <taxon>Pyroglyphinae</taxon>
        <taxon>Euroglyphus</taxon>
    </lineage>
</organism>
<accession>A0A1Y3AXL9</accession>
<reference evidence="2 3" key="1">
    <citation type="submission" date="2017-03" db="EMBL/GenBank/DDBJ databases">
        <title>Genome Survey of Euroglyphus maynei.</title>
        <authorList>
            <person name="Arlian L.G."/>
            <person name="Morgan M.S."/>
            <person name="Rider S.D."/>
        </authorList>
    </citation>
    <scope>NUCLEOTIDE SEQUENCE [LARGE SCALE GENOMIC DNA]</scope>
    <source>
        <strain evidence="2">Arlian Lab</strain>
        <tissue evidence="2">Whole body</tissue>
    </source>
</reference>
<feature type="region of interest" description="Disordered" evidence="1">
    <location>
        <begin position="122"/>
        <end position="148"/>
    </location>
</feature>